<evidence type="ECO:0000313" key="2">
    <source>
        <dbReference type="Proteomes" id="UP001295444"/>
    </source>
</evidence>
<sequence length="235" mass="27440">MNDLPTIAATLQTWKKIHQYPELTPTPSPKYPISHNPLLPMGKGGILKKPQSSQTTNSYTALGDLITDGGLKSLGVITGLTQNQITLTHTFQYHQLKHFLSKEGLFHWKPREETLFEKWCSNPPTQKIVAKCYNMMQTITDKHLPLYTRAGSRWFSAQMNADAWTAVFIKMMKTNPSIPLQEINYKFLSHWYTTPVDIHKYDTQHSPTCWRCKEEQDTYHHIWWSCRRIEAFWKE</sequence>
<proteinExistence type="predicted"/>
<gene>
    <name evidence="1" type="ORF">PECUL_23A061024</name>
</gene>
<evidence type="ECO:0000313" key="1">
    <source>
        <dbReference type="EMBL" id="CAH2276931.1"/>
    </source>
</evidence>
<organism evidence="1 2">
    <name type="scientific">Pelobates cultripes</name>
    <name type="common">Western spadefoot toad</name>
    <dbReference type="NCBI Taxonomy" id="61616"/>
    <lineage>
        <taxon>Eukaryota</taxon>
        <taxon>Metazoa</taxon>
        <taxon>Chordata</taxon>
        <taxon>Craniata</taxon>
        <taxon>Vertebrata</taxon>
        <taxon>Euteleostomi</taxon>
        <taxon>Amphibia</taxon>
        <taxon>Batrachia</taxon>
        <taxon>Anura</taxon>
        <taxon>Pelobatoidea</taxon>
        <taxon>Pelobatidae</taxon>
        <taxon>Pelobates</taxon>
    </lineage>
</organism>
<accession>A0AAD1RRV3</accession>
<protein>
    <submittedName>
        <fullName evidence="1">Uncharacterized protein</fullName>
    </submittedName>
</protein>
<name>A0AAD1RRV3_PELCU</name>
<reference evidence="1" key="1">
    <citation type="submission" date="2022-03" db="EMBL/GenBank/DDBJ databases">
        <authorList>
            <person name="Alioto T."/>
            <person name="Alioto T."/>
            <person name="Gomez Garrido J."/>
        </authorList>
    </citation>
    <scope>NUCLEOTIDE SEQUENCE</scope>
</reference>
<dbReference type="EMBL" id="OW240914">
    <property type="protein sequence ID" value="CAH2276931.1"/>
    <property type="molecule type" value="Genomic_DNA"/>
</dbReference>
<feature type="non-terminal residue" evidence="1">
    <location>
        <position position="235"/>
    </location>
</feature>
<dbReference type="AlphaFoldDB" id="A0AAD1RRV3"/>
<keyword evidence="2" id="KW-1185">Reference proteome</keyword>
<dbReference type="Proteomes" id="UP001295444">
    <property type="component" value="Chromosome 03"/>
</dbReference>